<comment type="caution">
    <text evidence="1">The sequence shown here is derived from an EMBL/GenBank/DDBJ whole genome shotgun (WGS) entry which is preliminary data.</text>
</comment>
<protein>
    <submittedName>
        <fullName evidence="1">7752_t:CDS:1</fullName>
    </submittedName>
</protein>
<gene>
    <name evidence="1" type="ORF">PBRASI_LOCUS791</name>
</gene>
<dbReference type="PANTHER" id="PTHR33129">
    <property type="entry name" value="PROTEIN KINASE DOMAIN-CONTAINING PROTEIN-RELATED"/>
    <property type="match status" value="1"/>
</dbReference>
<dbReference type="Proteomes" id="UP000789739">
    <property type="component" value="Unassembled WGS sequence"/>
</dbReference>
<dbReference type="EMBL" id="CAJVPI010000044">
    <property type="protein sequence ID" value="CAG8465140.1"/>
    <property type="molecule type" value="Genomic_DNA"/>
</dbReference>
<accession>A0A9N8Z0M4</accession>
<dbReference type="AlphaFoldDB" id="A0A9N8Z0M4"/>
<dbReference type="PANTHER" id="PTHR33129:SF1">
    <property type="entry name" value="ATP-BINDING PROTEIN"/>
    <property type="match status" value="1"/>
</dbReference>
<evidence type="ECO:0000313" key="1">
    <source>
        <dbReference type="EMBL" id="CAG8465140.1"/>
    </source>
</evidence>
<dbReference type="InterPro" id="IPR052980">
    <property type="entry name" value="Crinkler_effector"/>
</dbReference>
<keyword evidence="2" id="KW-1185">Reference proteome</keyword>
<evidence type="ECO:0000313" key="2">
    <source>
        <dbReference type="Proteomes" id="UP000789739"/>
    </source>
</evidence>
<proteinExistence type="predicted"/>
<dbReference type="OrthoDB" id="19861at2759"/>
<sequence>MPSGVYIGGDKDIGSTLYVRECYCDLLQFILKPSSLAPLLQNVQESASIYNGAMDANKTENNVEGNPPLPVTDSSILRAANDLTKFTICGTPGIGKSLFGFFLLHYAANHHIPVIYHPSRSDVKMVLDSDSYMINEFSFERVLFLLKDRQEVWYIVDAHKPVKIIGFLNVKTILITSPNREFYGEFVKERAAFLFMPLWTADELEKAFLTCYMQPTDDQNMALENMWKRVERWGAIPRRVLQVALADVDLNIALSRCNLDYLKSLVGAIGVDASHISHILIHINTWDYLQPYLQFGSKYIETEVMNLLFLSKKDYIREFIKASEGESSFSSLRGTIFENMVHNTLLKGGKFKAKILNRDNEDSIRLFDLEMPVSQLK</sequence>
<name>A0A9N8Z0M4_9GLOM</name>
<reference evidence="1" key="1">
    <citation type="submission" date="2021-06" db="EMBL/GenBank/DDBJ databases">
        <authorList>
            <person name="Kallberg Y."/>
            <person name="Tangrot J."/>
            <person name="Rosling A."/>
        </authorList>
    </citation>
    <scope>NUCLEOTIDE SEQUENCE</scope>
    <source>
        <strain evidence="1">BR232B</strain>
    </source>
</reference>
<organism evidence="1 2">
    <name type="scientific">Paraglomus brasilianum</name>
    <dbReference type="NCBI Taxonomy" id="144538"/>
    <lineage>
        <taxon>Eukaryota</taxon>
        <taxon>Fungi</taxon>
        <taxon>Fungi incertae sedis</taxon>
        <taxon>Mucoromycota</taxon>
        <taxon>Glomeromycotina</taxon>
        <taxon>Glomeromycetes</taxon>
        <taxon>Paraglomerales</taxon>
        <taxon>Paraglomeraceae</taxon>
        <taxon>Paraglomus</taxon>
    </lineage>
</organism>